<evidence type="ECO:0000313" key="8">
    <source>
        <dbReference type="Proteomes" id="UP000184522"/>
    </source>
</evidence>
<dbReference type="Proteomes" id="UP000184522">
    <property type="component" value="Unassembled WGS sequence"/>
</dbReference>
<keyword evidence="5" id="KW-0472">Membrane</keyword>
<dbReference type="RefSeq" id="WP_234969229.1">
    <property type="nucleotide sequence ID" value="NZ_FQWS01000001.1"/>
</dbReference>
<dbReference type="PANTHER" id="PTHR30069">
    <property type="entry name" value="TONB-DEPENDENT OUTER MEMBRANE RECEPTOR"/>
    <property type="match status" value="1"/>
</dbReference>
<comment type="subcellular location">
    <subcellularLocation>
        <location evidence="1">Cell outer membrane</location>
        <topology evidence="1">Multi-pass membrane protein</topology>
    </subcellularLocation>
</comment>
<evidence type="ECO:0000256" key="5">
    <source>
        <dbReference type="ARBA" id="ARBA00023136"/>
    </source>
</evidence>
<evidence type="ECO:0000256" key="1">
    <source>
        <dbReference type="ARBA" id="ARBA00004571"/>
    </source>
</evidence>
<keyword evidence="8" id="KW-1185">Reference proteome</keyword>
<dbReference type="SUPFAM" id="SSF56935">
    <property type="entry name" value="Porins"/>
    <property type="match status" value="1"/>
</dbReference>
<keyword evidence="4" id="KW-0812">Transmembrane</keyword>
<dbReference type="Gene3D" id="2.40.170.20">
    <property type="entry name" value="TonB-dependent receptor, beta-barrel domain"/>
    <property type="match status" value="1"/>
</dbReference>
<evidence type="ECO:0000313" key="7">
    <source>
        <dbReference type="EMBL" id="SHG55478.1"/>
    </source>
</evidence>
<name>A0A1M5KRU2_9FLAO</name>
<keyword evidence="3" id="KW-1134">Transmembrane beta strand</keyword>
<keyword evidence="6" id="KW-0998">Cell outer membrane</keyword>
<dbReference type="EMBL" id="FQWS01000001">
    <property type="protein sequence ID" value="SHG55478.1"/>
    <property type="molecule type" value="Genomic_DNA"/>
</dbReference>
<organism evidence="7 8">
    <name type="scientific">Winogradskyella jejuensis</name>
    <dbReference type="NCBI Taxonomy" id="1089305"/>
    <lineage>
        <taxon>Bacteria</taxon>
        <taxon>Pseudomonadati</taxon>
        <taxon>Bacteroidota</taxon>
        <taxon>Flavobacteriia</taxon>
        <taxon>Flavobacteriales</taxon>
        <taxon>Flavobacteriaceae</taxon>
        <taxon>Winogradskyella</taxon>
    </lineage>
</organism>
<dbReference type="AlphaFoldDB" id="A0A1M5KRU2"/>
<gene>
    <name evidence="7" type="ORF">SAMN05444148_0415</name>
</gene>
<evidence type="ECO:0000256" key="6">
    <source>
        <dbReference type="ARBA" id="ARBA00023237"/>
    </source>
</evidence>
<accession>A0A1M5KRU2</accession>
<protein>
    <submittedName>
        <fullName evidence="7">Iron complex outermembrane recepter protein</fullName>
    </submittedName>
</protein>
<dbReference type="GO" id="GO:0009279">
    <property type="term" value="C:cell outer membrane"/>
    <property type="evidence" value="ECO:0007669"/>
    <property type="project" value="UniProtKB-SubCell"/>
</dbReference>
<dbReference type="GO" id="GO:0015344">
    <property type="term" value="F:siderophore uptake transmembrane transporter activity"/>
    <property type="evidence" value="ECO:0007669"/>
    <property type="project" value="TreeGrafter"/>
</dbReference>
<proteinExistence type="predicted"/>
<reference evidence="8" key="1">
    <citation type="submission" date="2016-11" db="EMBL/GenBank/DDBJ databases">
        <authorList>
            <person name="Varghese N."/>
            <person name="Submissions S."/>
        </authorList>
    </citation>
    <scope>NUCLEOTIDE SEQUENCE [LARGE SCALE GENOMIC DNA]</scope>
    <source>
        <strain evidence="8">DSM 25330</strain>
    </source>
</reference>
<dbReference type="GO" id="GO:0044718">
    <property type="term" value="P:siderophore transmembrane transport"/>
    <property type="evidence" value="ECO:0007669"/>
    <property type="project" value="TreeGrafter"/>
</dbReference>
<dbReference type="InterPro" id="IPR036942">
    <property type="entry name" value="Beta-barrel_TonB_sf"/>
</dbReference>
<evidence type="ECO:0000256" key="3">
    <source>
        <dbReference type="ARBA" id="ARBA00022452"/>
    </source>
</evidence>
<sequence>MIPIKDLKGFLCPFLRVSFQQKLYLTLFFSALYLSSYGQEKKPNICAASCAMKCVEVCMDSTKIQRLSEVIVVAPKKKLTYQRQSKPLSSVDEYLEKAQQITMIKRGAYAWEPNVNNMATERLSVTIDGMRIFAACTDKMDPITSYVDVSNLSKVTVSSGQEGSEQGNCVGGAIDLELDKTGFKEDYLRVSIEDGFESNNEQKIVGADINFSDEKFYVDADIIYRDAENYSAGGGEEVLYSQFTKYNLSFNGGLLLNENSKLSATFIFDEARDVGYPALPMDVSLARGIIGSVAYEQVSLGPLTNWATKLYANSITHIMDDSQRPDVPIRMDMPGWSDTYGFYSQASLKKEKHQFLFKADGFYNRSLAEMTMYPNDPSQSPMFMLTWPDVRTLNTGIYVEDNIAFGKAKLKLATRLSYQNNFVADDFGLNSLQIFYPEMEASQNRFLSSVSLLYSKKVKSFDVSVGASYATRAPSVSEGFGFYLFNSSDNHDYIGNPELNNEQAIEFNGAVSYKSKKLKIGVSGNVFRMPNYIIGEVEQGLSTMTIGADGVKIYRNLNDATISNLYLNTEYKINKHLKWNGGISYHRGIDSDDRNLPFISPVAYGGALSYHKSTFTAGLEMQGATKQVNFNPIFGENQTDAYTVFGISMGKTFLISKNTFYVKAGVQNIFDTFYSTYADWNNIPRIGRNIHFTLSYKIG</sequence>
<keyword evidence="2" id="KW-0813">Transport</keyword>
<evidence type="ECO:0000256" key="4">
    <source>
        <dbReference type="ARBA" id="ARBA00022692"/>
    </source>
</evidence>
<dbReference type="PANTHER" id="PTHR30069:SF49">
    <property type="entry name" value="OUTER MEMBRANE PROTEIN C"/>
    <property type="match status" value="1"/>
</dbReference>
<evidence type="ECO:0000256" key="2">
    <source>
        <dbReference type="ARBA" id="ARBA00022448"/>
    </source>
</evidence>
<dbReference type="InterPro" id="IPR039426">
    <property type="entry name" value="TonB-dep_rcpt-like"/>
</dbReference>
<dbReference type="STRING" id="1089305.SAMN05444148_0415"/>